<evidence type="ECO:0000256" key="6">
    <source>
        <dbReference type="ARBA" id="ARBA00023136"/>
    </source>
</evidence>
<keyword evidence="6 8" id="KW-0472">Membrane</keyword>
<feature type="transmembrane region" description="Helical" evidence="8">
    <location>
        <begin position="186"/>
        <end position="207"/>
    </location>
</feature>
<feature type="transmembrane region" description="Helical" evidence="8">
    <location>
        <begin position="405"/>
        <end position="425"/>
    </location>
</feature>
<keyword evidence="11" id="KW-1185">Reference proteome</keyword>
<keyword evidence="2" id="KW-0813">Transport</keyword>
<feature type="compositionally biased region" description="Basic and acidic residues" evidence="7">
    <location>
        <begin position="49"/>
        <end position="58"/>
    </location>
</feature>
<feature type="transmembrane region" description="Helical" evidence="8">
    <location>
        <begin position="219"/>
        <end position="238"/>
    </location>
</feature>
<feature type="transmembrane region" description="Helical" evidence="8">
    <location>
        <begin position="69"/>
        <end position="90"/>
    </location>
</feature>
<name>A2FLG6_TRIV3</name>
<dbReference type="STRING" id="5722.A2FLG6"/>
<feature type="transmembrane region" description="Helical" evidence="8">
    <location>
        <begin position="515"/>
        <end position="533"/>
    </location>
</feature>
<feature type="compositionally biased region" description="Low complexity" evidence="7">
    <location>
        <begin position="34"/>
        <end position="48"/>
    </location>
</feature>
<feature type="region of interest" description="Disordered" evidence="7">
    <location>
        <begin position="20"/>
        <end position="59"/>
    </location>
</feature>
<evidence type="ECO:0000256" key="2">
    <source>
        <dbReference type="ARBA" id="ARBA00022448"/>
    </source>
</evidence>
<protein>
    <submittedName>
        <fullName evidence="10">Amino acid permease family protein</fullName>
    </submittedName>
</protein>
<dbReference type="Gene3D" id="1.20.1740.10">
    <property type="entry name" value="Amino acid/polyamine transporter I"/>
    <property type="match status" value="1"/>
</dbReference>
<dbReference type="GO" id="GO:0003333">
    <property type="term" value="P:amino acid transmembrane transport"/>
    <property type="evidence" value="ECO:0000318"/>
    <property type="project" value="GO_Central"/>
</dbReference>
<evidence type="ECO:0000313" key="11">
    <source>
        <dbReference type="Proteomes" id="UP000001542"/>
    </source>
</evidence>
<proteinExistence type="predicted"/>
<evidence type="ECO:0000256" key="1">
    <source>
        <dbReference type="ARBA" id="ARBA00004141"/>
    </source>
</evidence>
<dbReference type="VEuPathDB" id="TrichDB:TVAGG3_0907690"/>
<dbReference type="FunFam" id="1.20.1740.10:FF:000116">
    <property type="entry name" value="Amino acid permease family protein"/>
    <property type="match status" value="1"/>
</dbReference>
<evidence type="ECO:0000313" key="10">
    <source>
        <dbReference type="EMBL" id="EAX94249.1"/>
    </source>
</evidence>
<dbReference type="RefSeq" id="XP_001307179.1">
    <property type="nucleotide sequence ID" value="XM_001307178.1"/>
</dbReference>
<feature type="transmembrane region" description="Helical" evidence="8">
    <location>
        <begin position="487"/>
        <end position="509"/>
    </location>
</feature>
<evidence type="ECO:0000256" key="8">
    <source>
        <dbReference type="SAM" id="Phobius"/>
    </source>
</evidence>
<dbReference type="InterPro" id="IPR050524">
    <property type="entry name" value="APC_YAT"/>
</dbReference>
<dbReference type="InterPro" id="IPR004841">
    <property type="entry name" value="AA-permease/SLC12A_dom"/>
</dbReference>
<dbReference type="Pfam" id="PF00324">
    <property type="entry name" value="AA_permease"/>
    <property type="match status" value="1"/>
</dbReference>
<evidence type="ECO:0000256" key="5">
    <source>
        <dbReference type="ARBA" id="ARBA00022989"/>
    </source>
</evidence>
<dbReference type="KEGG" id="tva:4751971"/>
<evidence type="ECO:0000256" key="7">
    <source>
        <dbReference type="SAM" id="MobiDB-lite"/>
    </source>
</evidence>
<keyword evidence="3 8" id="KW-0812">Transmembrane</keyword>
<evidence type="ECO:0000256" key="3">
    <source>
        <dbReference type="ARBA" id="ARBA00022692"/>
    </source>
</evidence>
<dbReference type="PANTHER" id="PTHR43341:SF1">
    <property type="entry name" value="GENERAL AMINO-ACID PERMEASE GAP1"/>
    <property type="match status" value="1"/>
</dbReference>
<keyword evidence="4" id="KW-0029">Amino-acid transport</keyword>
<evidence type="ECO:0000256" key="4">
    <source>
        <dbReference type="ARBA" id="ARBA00022970"/>
    </source>
</evidence>
<evidence type="ECO:0000259" key="9">
    <source>
        <dbReference type="Pfam" id="PF00324"/>
    </source>
</evidence>
<reference evidence="10" key="1">
    <citation type="submission" date="2006-10" db="EMBL/GenBank/DDBJ databases">
        <authorList>
            <person name="Amadeo P."/>
            <person name="Zhao Q."/>
            <person name="Wortman J."/>
            <person name="Fraser-Liggett C."/>
            <person name="Carlton J."/>
        </authorList>
    </citation>
    <scope>NUCLEOTIDE SEQUENCE</scope>
    <source>
        <strain evidence="10">G3</strain>
    </source>
</reference>
<dbReference type="PIRSF" id="PIRSF006060">
    <property type="entry name" value="AA_transporter"/>
    <property type="match status" value="1"/>
</dbReference>
<feature type="transmembrane region" description="Helical" evidence="8">
    <location>
        <begin position="138"/>
        <end position="158"/>
    </location>
</feature>
<feature type="transmembrane region" description="Helical" evidence="8">
    <location>
        <begin position="314"/>
        <end position="335"/>
    </location>
</feature>
<feature type="compositionally biased region" description="Basic and acidic residues" evidence="7">
    <location>
        <begin position="20"/>
        <end position="33"/>
    </location>
</feature>
<dbReference type="FunCoup" id="A2FLG6">
    <property type="interactions" value="681"/>
</dbReference>
<reference evidence="10" key="2">
    <citation type="journal article" date="2007" name="Science">
        <title>Draft genome sequence of the sexually transmitted pathogen Trichomonas vaginalis.</title>
        <authorList>
            <person name="Carlton J.M."/>
            <person name="Hirt R.P."/>
            <person name="Silva J.C."/>
            <person name="Delcher A.L."/>
            <person name="Schatz M."/>
            <person name="Zhao Q."/>
            <person name="Wortman J.R."/>
            <person name="Bidwell S.L."/>
            <person name="Alsmark U.C.M."/>
            <person name="Besteiro S."/>
            <person name="Sicheritz-Ponten T."/>
            <person name="Noel C.J."/>
            <person name="Dacks J.B."/>
            <person name="Foster P.G."/>
            <person name="Simillion C."/>
            <person name="Van de Peer Y."/>
            <person name="Miranda-Saavedra D."/>
            <person name="Barton G.J."/>
            <person name="Westrop G.D."/>
            <person name="Mueller S."/>
            <person name="Dessi D."/>
            <person name="Fiori P.L."/>
            <person name="Ren Q."/>
            <person name="Paulsen I."/>
            <person name="Zhang H."/>
            <person name="Bastida-Corcuera F.D."/>
            <person name="Simoes-Barbosa A."/>
            <person name="Brown M.T."/>
            <person name="Hayes R.D."/>
            <person name="Mukherjee M."/>
            <person name="Okumura C.Y."/>
            <person name="Schneider R."/>
            <person name="Smith A.J."/>
            <person name="Vanacova S."/>
            <person name="Villalvazo M."/>
            <person name="Haas B.J."/>
            <person name="Pertea M."/>
            <person name="Feldblyum T.V."/>
            <person name="Utterback T.R."/>
            <person name="Shu C.L."/>
            <person name="Osoegawa K."/>
            <person name="de Jong P.J."/>
            <person name="Hrdy I."/>
            <person name="Horvathova L."/>
            <person name="Zubacova Z."/>
            <person name="Dolezal P."/>
            <person name="Malik S.B."/>
            <person name="Logsdon J.M. Jr."/>
            <person name="Henze K."/>
            <person name="Gupta A."/>
            <person name="Wang C.C."/>
            <person name="Dunne R.L."/>
            <person name="Upcroft J.A."/>
            <person name="Upcroft P."/>
            <person name="White O."/>
            <person name="Salzberg S.L."/>
            <person name="Tang P."/>
            <person name="Chiu C.-H."/>
            <person name="Lee Y.-S."/>
            <person name="Embley T.M."/>
            <person name="Coombs G.H."/>
            <person name="Mottram J.C."/>
            <person name="Tachezy J."/>
            <person name="Fraser-Liggett C.M."/>
            <person name="Johnson P.J."/>
        </authorList>
    </citation>
    <scope>NUCLEOTIDE SEQUENCE [LARGE SCALE GENOMIC DNA]</scope>
    <source>
        <strain evidence="10">G3</strain>
    </source>
</reference>
<dbReference type="OrthoDB" id="3900342at2759"/>
<feature type="transmembrane region" description="Helical" evidence="8">
    <location>
        <begin position="96"/>
        <end position="118"/>
    </location>
</feature>
<dbReference type="AlphaFoldDB" id="A2FLG6"/>
<dbReference type="Proteomes" id="UP000001542">
    <property type="component" value="Unassembled WGS sequence"/>
</dbReference>
<dbReference type="VEuPathDB" id="TrichDB:TVAG_480660"/>
<dbReference type="SMR" id="A2FLG6"/>
<sequence length="580" mass="63966">MSIPTIANSTAQVVVKYEPKTSESETIKSDETKSSSSDSKLNINLDSSKSNDDSEKQSPKSLARGIQSWHVTLISLGGIIGSCYFLGLGLTFSEMGALPVLIGYLIAGITVFGVMQSFSELLVNLPRHGSFVAYNKEFLGNMLSCGIGWSFWINWVVYVPSECLAFATYMNTYYTIPFKNTAWSDFVWGAVCLVLLTVINLFKVTWFGHVESAMAIAKIAIIALFVVIAFFIWVGVIGKKVHPFTENEVGFIGGRIIAQGEGSLAHRLFPNGVAIIVTYMIFVLVNFQGSEIVGLSAAETENPQKNIPAACKKVATRIILIYLIPILALILIVPYEKASLDESIFAYALSSYGLKWAGQLFTFVTLIAAFSCANSGLYGTVRCIYGLSKEGLAPQWLSNLNKNSLPLNATIFTLVFIWIVFIFGFSSQSLGLFGKSGMSFYGSLLGISGFTGTLMWVGIIISQIIFRFKLKKRGYTIEKDLISKAFLYPYLHIFSVVVQVAAMICLIFSTGGWIIFVISAAVFVIAIIIYFILDKLGKINHQIEYAEEEILFDKKYPPILDHNANDEVDEYDDIAMATEL</sequence>
<keyword evidence="5 8" id="KW-1133">Transmembrane helix</keyword>
<feature type="domain" description="Amino acid permease/ SLC12A" evidence="9">
    <location>
        <begin position="70"/>
        <end position="532"/>
    </location>
</feature>
<dbReference type="eggNOG" id="KOG1286">
    <property type="taxonomic scope" value="Eukaryota"/>
</dbReference>
<organism evidence="10 11">
    <name type="scientific">Trichomonas vaginalis (strain ATCC PRA-98 / G3)</name>
    <dbReference type="NCBI Taxonomy" id="412133"/>
    <lineage>
        <taxon>Eukaryota</taxon>
        <taxon>Metamonada</taxon>
        <taxon>Parabasalia</taxon>
        <taxon>Trichomonadida</taxon>
        <taxon>Trichomonadidae</taxon>
        <taxon>Trichomonas</taxon>
    </lineage>
</organism>
<dbReference type="GO" id="GO:0016020">
    <property type="term" value="C:membrane"/>
    <property type="evidence" value="ECO:0000318"/>
    <property type="project" value="GO_Central"/>
</dbReference>
<feature type="transmembrane region" description="Helical" evidence="8">
    <location>
        <begin position="445"/>
        <end position="466"/>
    </location>
</feature>
<comment type="subcellular location">
    <subcellularLocation>
        <location evidence="1">Membrane</location>
        <topology evidence="1">Multi-pass membrane protein</topology>
    </subcellularLocation>
</comment>
<dbReference type="PANTHER" id="PTHR43341">
    <property type="entry name" value="AMINO ACID PERMEASE"/>
    <property type="match status" value="1"/>
</dbReference>
<dbReference type="GO" id="GO:0015171">
    <property type="term" value="F:amino acid transmembrane transporter activity"/>
    <property type="evidence" value="ECO:0000318"/>
    <property type="project" value="GO_Central"/>
</dbReference>
<feature type="transmembrane region" description="Helical" evidence="8">
    <location>
        <begin position="360"/>
        <end position="385"/>
    </location>
</feature>
<feature type="transmembrane region" description="Helical" evidence="8">
    <location>
        <begin position="268"/>
        <end position="287"/>
    </location>
</feature>
<dbReference type="InParanoid" id="A2FLG6"/>
<gene>
    <name evidence="10" type="ORF">TVAG_480660</name>
</gene>
<accession>A2FLG6</accession>
<dbReference type="EMBL" id="DS113868">
    <property type="protein sequence ID" value="EAX94249.1"/>
    <property type="molecule type" value="Genomic_DNA"/>
</dbReference>